<dbReference type="AlphaFoldDB" id="A0A2U9BSE2"/>
<evidence type="ECO:0000256" key="1">
    <source>
        <dbReference type="SAM" id="MobiDB-lite"/>
    </source>
</evidence>
<reference evidence="2 3" key="1">
    <citation type="submission" date="2017-12" db="EMBL/GenBank/DDBJ databases">
        <title>Integrating genomic resources of turbot (Scophthalmus maximus) in depth evaluation of genetic and physical mapping variation across individuals.</title>
        <authorList>
            <person name="Martinez P."/>
        </authorList>
    </citation>
    <scope>NUCLEOTIDE SEQUENCE [LARGE SCALE GENOMIC DNA]</scope>
</reference>
<dbReference type="EMBL" id="CP026251">
    <property type="protein sequence ID" value="AWP06520.1"/>
    <property type="molecule type" value="Genomic_DNA"/>
</dbReference>
<keyword evidence="3" id="KW-1185">Reference proteome</keyword>
<sequence>MNWRRQGRQKRHDEQDYDGSSDLGRRAVRLGTIPFVIDLVTPTCMYMYSTTVNTTTESFFLHGTLCDMSSRKRRWRRRRGETWKETSAPRNDPELSLAFCRQRAPEGPRDPICPKNPRDDSGVGCGVLSSAGSGALVTLSEGQSGGGNI</sequence>
<feature type="compositionally biased region" description="Basic residues" evidence="1">
    <location>
        <begin position="1"/>
        <end position="10"/>
    </location>
</feature>
<evidence type="ECO:0000313" key="3">
    <source>
        <dbReference type="Proteomes" id="UP000246464"/>
    </source>
</evidence>
<feature type="region of interest" description="Disordered" evidence="1">
    <location>
        <begin position="1"/>
        <end position="22"/>
    </location>
</feature>
<dbReference type="Proteomes" id="UP000246464">
    <property type="component" value="Chromosome 9"/>
</dbReference>
<protein>
    <submittedName>
        <fullName evidence="2">Uncharacterized protein</fullName>
    </submittedName>
</protein>
<accession>A0A2U9BSE2</accession>
<name>A0A2U9BSE2_SCOMX</name>
<proteinExistence type="predicted"/>
<organism evidence="2 3">
    <name type="scientific">Scophthalmus maximus</name>
    <name type="common">Turbot</name>
    <name type="synonym">Psetta maxima</name>
    <dbReference type="NCBI Taxonomy" id="52904"/>
    <lineage>
        <taxon>Eukaryota</taxon>
        <taxon>Metazoa</taxon>
        <taxon>Chordata</taxon>
        <taxon>Craniata</taxon>
        <taxon>Vertebrata</taxon>
        <taxon>Euteleostomi</taxon>
        <taxon>Actinopterygii</taxon>
        <taxon>Neopterygii</taxon>
        <taxon>Teleostei</taxon>
        <taxon>Neoteleostei</taxon>
        <taxon>Acanthomorphata</taxon>
        <taxon>Carangaria</taxon>
        <taxon>Pleuronectiformes</taxon>
        <taxon>Pleuronectoidei</taxon>
        <taxon>Scophthalmidae</taxon>
        <taxon>Scophthalmus</taxon>
    </lineage>
</organism>
<evidence type="ECO:0000313" key="2">
    <source>
        <dbReference type="EMBL" id="AWP06520.1"/>
    </source>
</evidence>
<gene>
    <name evidence="2" type="ORF">SMAX5B_018797</name>
</gene>